<evidence type="ECO:0000256" key="8">
    <source>
        <dbReference type="PROSITE-ProRule" id="PRU01384"/>
    </source>
</evidence>
<dbReference type="InterPro" id="IPR050220">
    <property type="entry name" value="Type_II_DNA_Topoisomerases"/>
</dbReference>
<evidence type="ECO:0000313" key="13">
    <source>
        <dbReference type="Proteomes" id="UP000270743"/>
    </source>
</evidence>
<feature type="coiled-coil region" evidence="9">
    <location>
        <begin position="443"/>
        <end position="470"/>
    </location>
</feature>
<dbReference type="SUPFAM" id="SSF101904">
    <property type="entry name" value="GyrA/ParC C-terminal domain-like"/>
    <property type="match status" value="1"/>
</dbReference>
<dbReference type="GO" id="GO:0005694">
    <property type="term" value="C:chromosome"/>
    <property type="evidence" value="ECO:0007669"/>
    <property type="project" value="InterPro"/>
</dbReference>
<dbReference type="PANTHER" id="PTHR43493">
    <property type="entry name" value="DNA GYRASE/TOPOISOMERASE SUBUNIT A"/>
    <property type="match status" value="1"/>
</dbReference>
<dbReference type="InterPro" id="IPR013758">
    <property type="entry name" value="Topo_IIA_A/C_ab"/>
</dbReference>
<evidence type="ECO:0000256" key="9">
    <source>
        <dbReference type="SAM" id="Coils"/>
    </source>
</evidence>
<dbReference type="InterPro" id="IPR035516">
    <property type="entry name" value="Gyrase/topoIV_suA_C"/>
</dbReference>
<protein>
    <recommendedName>
        <fullName evidence="7">DNA topoisomerase 4 subunit A</fullName>
        <ecNumber evidence="7">5.6.2.2</ecNumber>
    </recommendedName>
    <alternativeName>
        <fullName evidence="7">Topoisomerase IV subunit A</fullName>
    </alternativeName>
</protein>
<feature type="site" description="Interaction with DNA" evidence="7">
    <location>
        <position position="50"/>
    </location>
</feature>
<accession>A0A447IS84</accession>
<dbReference type="GO" id="GO:0019897">
    <property type="term" value="C:extrinsic component of plasma membrane"/>
    <property type="evidence" value="ECO:0007669"/>
    <property type="project" value="UniProtKB-UniRule"/>
</dbReference>
<dbReference type="GO" id="GO:0003677">
    <property type="term" value="F:DNA binding"/>
    <property type="evidence" value="ECO:0007669"/>
    <property type="project" value="UniProtKB-UniRule"/>
</dbReference>
<dbReference type="GO" id="GO:0003918">
    <property type="term" value="F:DNA topoisomerase type II (double strand cut, ATP-hydrolyzing) activity"/>
    <property type="evidence" value="ECO:0007669"/>
    <property type="project" value="UniProtKB-UniRule"/>
</dbReference>
<dbReference type="NCBIfam" id="NF004044">
    <property type="entry name" value="PRK05561.1"/>
    <property type="match status" value="1"/>
</dbReference>
<evidence type="ECO:0000259" key="11">
    <source>
        <dbReference type="PROSITE" id="PS52040"/>
    </source>
</evidence>
<dbReference type="FunFam" id="1.10.268.10:FF:000001">
    <property type="entry name" value="DNA gyrase subunit A"/>
    <property type="match status" value="1"/>
</dbReference>
<comment type="function">
    <text evidence="7">Topoisomerase IV is essential for chromosome segregation. It relaxes supercoiled DNA. Performs the decatenation events required during the replication of a circular DNA molecule.</text>
</comment>
<feature type="site" description="Interaction with DNA" evidence="7">
    <location>
        <position position="86"/>
    </location>
</feature>
<evidence type="ECO:0000256" key="2">
    <source>
        <dbReference type="ARBA" id="ARBA00022475"/>
    </source>
</evidence>
<dbReference type="RefSeq" id="WP_126155967.1">
    <property type="nucleotide sequence ID" value="NZ_UZWE01000062.1"/>
</dbReference>
<proteinExistence type="inferred from homology"/>
<dbReference type="PROSITE" id="PS52040">
    <property type="entry name" value="TOPO_IIA"/>
    <property type="match status" value="1"/>
</dbReference>
<dbReference type="GO" id="GO:0005524">
    <property type="term" value="F:ATP binding"/>
    <property type="evidence" value="ECO:0007669"/>
    <property type="project" value="InterPro"/>
</dbReference>
<dbReference type="Gene3D" id="3.30.1360.40">
    <property type="match status" value="1"/>
</dbReference>
<gene>
    <name evidence="7 12" type="primary">parC</name>
    <name evidence="12" type="ORF">PARHAE_03588</name>
</gene>
<evidence type="ECO:0000256" key="1">
    <source>
        <dbReference type="ARBA" id="ARBA00000185"/>
    </source>
</evidence>
<dbReference type="EC" id="5.6.2.2" evidence="7"/>
<feature type="region of interest" description="Disordered" evidence="10">
    <location>
        <begin position="1"/>
        <end position="22"/>
    </location>
</feature>
<dbReference type="EMBL" id="UZWE01000062">
    <property type="protein sequence ID" value="VDS10374.1"/>
    <property type="molecule type" value="Genomic_DNA"/>
</dbReference>
<dbReference type="AlphaFoldDB" id="A0A447IS84"/>
<keyword evidence="5 7" id="KW-0472">Membrane</keyword>
<evidence type="ECO:0000256" key="4">
    <source>
        <dbReference type="ARBA" id="ARBA00023125"/>
    </source>
</evidence>
<feature type="site" description="Interaction with DNA" evidence="7">
    <location>
        <position position="88"/>
    </location>
</feature>
<keyword evidence="3 7" id="KW-0799">Topoisomerase</keyword>
<evidence type="ECO:0000256" key="10">
    <source>
        <dbReference type="SAM" id="MobiDB-lite"/>
    </source>
</evidence>
<dbReference type="InterPro" id="IPR013757">
    <property type="entry name" value="Topo_IIA_A_a_sf"/>
</dbReference>
<comment type="catalytic activity">
    <reaction evidence="1 7 8">
        <text>ATP-dependent breakage, passage and rejoining of double-stranded DNA.</text>
        <dbReference type="EC" id="5.6.2.2"/>
    </reaction>
</comment>
<name>A0A447IS84_9RHOB</name>
<dbReference type="InterPro" id="IPR005742">
    <property type="entry name" value="TopoIV_A_Gneg"/>
</dbReference>
<dbReference type="Pfam" id="PF00521">
    <property type="entry name" value="DNA_topoisoIV"/>
    <property type="match status" value="1"/>
</dbReference>
<dbReference type="InterPro" id="IPR013760">
    <property type="entry name" value="Topo_IIA-like_dom_sf"/>
</dbReference>
<keyword evidence="2 7" id="KW-1003">Cell membrane</keyword>
<dbReference type="Gene3D" id="3.90.199.10">
    <property type="entry name" value="Topoisomerase II, domain 5"/>
    <property type="match status" value="1"/>
</dbReference>
<dbReference type="GO" id="GO:0006265">
    <property type="term" value="P:DNA topological change"/>
    <property type="evidence" value="ECO:0007669"/>
    <property type="project" value="UniProtKB-UniRule"/>
</dbReference>
<dbReference type="HAMAP" id="MF_00936">
    <property type="entry name" value="ParC_type1"/>
    <property type="match status" value="1"/>
</dbReference>
<keyword evidence="13" id="KW-1185">Reference proteome</keyword>
<keyword evidence="6 7" id="KW-0413">Isomerase</keyword>
<dbReference type="PANTHER" id="PTHR43493:SF1">
    <property type="entry name" value="DNA TOPOISOMERASE 4 SUBUNIT A"/>
    <property type="match status" value="1"/>
</dbReference>
<feature type="site" description="Transition state stabilizer" evidence="7">
    <location>
        <position position="129"/>
    </location>
</feature>
<keyword evidence="9" id="KW-0175">Coiled coil</keyword>
<dbReference type="CDD" id="cd00187">
    <property type="entry name" value="TOP4c"/>
    <property type="match status" value="1"/>
</dbReference>
<feature type="domain" description="Topo IIA-type catalytic" evidence="11">
    <location>
        <begin position="42"/>
        <end position="509"/>
    </location>
</feature>
<dbReference type="InterPro" id="IPR002205">
    <property type="entry name" value="Topo_IIA_dom_A"/>
</dbReference>
<evidence type="ECO:0000256" key="7">
    <source>
        <dbReference type="HAMAP-Rule" id="MF_00936"/>
    </source>
</evidence>
<dbReference type="NCBIfam" id="TIGR01062">
    <property type="entry name" value="parC_Gneg"/>
    <property type="match status" value="1"/>
</dbReference>
<dbReference type="SMART" id="SM00434">
    <property type="entry name" value="TOP4c"/>
    <property type="match status" value="1"/>
</dbReference>
<evidence type="ECO:0000313" key="12">
    <source>
        <dbReference type="EMBL" id="VDS10374.1"/>
    </source>
</evidence>
<reference evidence="12 13" key="1">
    <citation type="submission" date="2018-12" db="EMBL/GenBank/DDBJ databases">
        <authorList>
            <person name="Criscuolo A."/>
        </authorList>
    </citation>
    <scope>NUCLEOTIDE SEQUENCE [LARGE SCALE GENOMIC DNA]</scope>
    <source>
        <strain evidence="12">ACIP1116241</strain>
    </source>
</reference>
<dbReference type="Gene3D" id="1.10.268.10">
    <property type="entry name" value="Topoisomerase, domain 3"/>
    <property type="match status" value="1"/>
</dbReference>
<comment type="similarity">
    <text evidence="7">Belongs to the type II topoisomerase GyrA/ParC subunit family. ParC type 1 subfamily.</text>
</comment>
<evidence type="ECO:0000256" key="5">
    <source>
        <dbReference type="ARBA" id="ARBA00023136"/>
    </source>
</evidence>
<feature type="active site" description="O-(5'-phospho-DNA)-tyrosine intermediate" evidence="7 8">
    <location>
        <position position="130"/>
    </location>
</feature>
<keyword evidence="4 7" id="KW-0238">DNA-binding</keyword>
<dbReference type="Gene3D" id="2.120.10.90">
    <property type="entry name" value="DNA gyrase/topoisomerase IV, subunit A, C-terminal"/>
    <property type="match status" value="1"/>
</dbReference>
<evidence type="ECO:0000256" key="6">
    <source>
        <dbReference type="ARBA" id="ARBA00023235"/>
    </source>
</evidence>
<evidence type="ECO:0000256" key="3">
    <source>
        <dbReference type="ARBA" id="ARBA00023029"/>
    </source>
</evidence>
<dbReference type="Proteomes" id="UP000270743">
    <property type="component" value="Unassembled WGS sequence"/>
</dbReference>
<comment type="subunit">
    <text evidence="7">Heterotetramer composed of ParC and ParE.</text>
</comment>
<dbReference type="GO" id="GO:0007059">
    <property type="term" value="P:chromosome segregation"/>
    <property type="evidence" value="ECO:0007669"/>
    <property type="project" value="UniProtKB-UniRule"/>
</dbReference>
<organism evidence="12 13">
    <name type="scientific">Paracoccus haematequi</name>
    <dbReference type="NCBI Taxonomy" id="2491866"/>
    <lineage>
        <taxon>Bacteria</taxon>
        <taxon>Pseudomonadati</taxon>
        <taxon>Pseudomonadota</taxon>
        <taxon>Alphaproteobacteria</taxon>
        <taxon>Rhodobacterales</taxon>
        <taxon>Paracoccaceae</taxon>
        <taxon>Paracoccus</taxon>
    </lineage>
</organism>
<comment type="subcellular location">
    <subcellularLocation>
        <location evidence="7">Cell membrane</location>
        <topology evidence="7">Peripheral membrane protein</topology>
    </subcellularLocation>
</comment>
<dbReference type="Pfam" id="PF03989">
    <property type="entry name" value="DNA_gyraseA_C"/>
    <property type="match status" value="2"/>
</dbReference>
<dbReference type="InterPro" id="IPR006691">
    <property type="entry name" value="GyrA/parC_rep"/>
</dbReference>
<dbReference type="SUPFAM" id="SSF56719">
    <property type="entry name" value="Type II DNA topoisomerase"/>
    <property type="match status" value="1"/>
</dbReference>
<dbReference type="OrthoDB" id="9806486at2"/>
<dbReference type="GO" id="GO:0005737">
    <property type="term" value="C:cytoplasm"/>
    <property type="evidence" value="ECO:0007669"/>
    <property type="project" value="TreeGrafter"/>
</dbReference>
<sequence>MSSLPPEPPADPEDNTQTEPLSRAIGERYLTYALSTIMHRALPDARDGLKPVHRRILYAMRELRLSPNGAFRKSAKITGDVMGNYHPHGDAAIYDAMARLAQDFAMRYPLVDGQGNFGNIDGDNPAAARYTEARLAATSESLMDGLAEDAVDFRPNYDGTLQEPVVLPAAFPNLLANGASGIAVGMATNIPPHNLHEVIDACLHLIKTPDARDDTLAGILQGPDFPTGGVIVENRETIAEIYRTGRGAFRVRARWAVEDLGRGLWQIVVTEIPYQVQKSRLIERLAELIQTRKIPILADVRDESAEDIRIVLEPRARTVDPEQLMAALFRVSDLELRFSMNMNVLIDGRVPKVCSLKEVLRAFLDHRRDVLVRRATFRLDKIAARLEVLEGYLIAYLNLDRVIDIIRHEDDPKAVLMAEFALTEVQVEAILNMRLRALRKLEEIELRAERDALQDERQALQAMLADERAQWARVSDQLKEVRNLFGKSRPEGQRRTLIAEAQDIAPLDMDAMIEREPLTVILSKMGWIRAMKGHQPLDAEVKFKDGDGPGLAIHAETTDKLMIFASNGRFYTLPANSLPGGRGMGEPLRLMIDLPNEAEVIALFPWREGERYLVASKAGDGFIVAAGDILAQTKTGKQVLNGDALLCRPVGGDHLAVVGTNRKMLVFPLSELPEMSRGKGVRLQKYRSGGGLVADDTLSDAAFLTLADGLRWQESGGRTRTEPDLTAWLGKRASAGSMAPRGFPRDNKFN</sequence>
<dbReference type="GO" id="GO:0009330">
    <property type="term" value="C:DNA topoisomerase type II (double strand cut, ATP-hydrolyzing) complex"/>
    <property type="evidence" value="ECO:0007669"/>
    <property type="project" value="TreeGrafter"/>
</dbReference>